<name>A0A9K3DAU8_9EUKA</name>
<accession>A0A9K3DAU8</accession>
<gene>
    <name evidence="1" type="ORF">KIPB_016101</name>
</gene>
<keyword evidence="2" id="KW-1185">Reference proteome</keyword>
<evidence type="ECO:0000313" key="2">
    <source>
        <dbReference type="Proteomes" id="UP000265618"/>
    </source>
</evidence>
<dbReference type="AlphaFoldDB" id="A0A9K3DAU8"/>
<sequence>IVKEFEWIGASPAEPREMLEELDANNGHLKVPETEIEGLPFTMTWTSHSIVYMRVLDAHLEEAQALMSAGKVKEAFYTMIALSYGAIRCDSWLGDNDDPDRAKKLIGTAHS</sequence>
<feature type="non-terminal residue" evidence="1">
    <location>
        <position position="1"/>
    </location>
</feature>
<protein>
    <submittedName>
        <fullName evidence="1">Uncharacterized protein</fullName>
    </submittedName>
</protein>
<proteinExistence type="predicted"/>
<organism evidence="1 2">
    <name type="scientific">Kipferlia bialata</name>
    <dbReference type="NCBI Taxonomy" id="797122"/>
    <lineage>
        <taxon>Eukaryota</taxon>
        <taxon>Metamonada</taxon>
        <taxon>Carpediemonas-like organisms</taxon>
        <taxon>Kipferlia</taxon>
    </lineage>
</organism>
<dbReference type="EMBL" id="BDIP01009549">
    <property type="protein sequence ID" value="GIQ92373.1"/>
    <property type="molecule type" value="Genomic_DNA"/>
</dbReference>
<dbReference type="Proteomes" id="UP000265618">
    <property type="component" value="Unassembled WGS sequence"/>
</dbReference>
<reference evidence="1 2" key="1">
    <citation type="journal article" date="2018" name="PLoS ONE">
        <title>The draft genome of Kipferlia bialata reveals reductive genome evolution in fornicate parasites.</title>
        <authorList>
            <person name="Tanifuji G."/>
            <person name="Takabayashi S."/>
            <person name="Kume K."/>
            <person name="Takagi M."/>
            <person name="Nakayama T."/>
            <person name="Kamikawa R."/>
            <person name="Inagaki Y."/>
            <person name="Hashimoto T."/>
        </authorList>
    </citation>
    <scope>NUCLEOTIDE SEQUENCE [LARGE SCALE GENOMIC DNA]</scope>
    <source>
        <strain evidence="1">NY0173</strain>
    </source>
</reference>
<evidence type="ECO:0000313" key="1">
    <source>
        <dbReference type="EMBL" id="GIQ92373.1"/>
    </source>
</evidence>
<comment type="caution">
    <text evidence="1">The sequence shown here is derived from an EMBL/GenBank/DDBJ whole genome shotgun (WGS) entry which is preliminary data.</text>
</comment>